<name>A0AAP0KHF0_9MAGN</name>
<reference evidence="1 2" key="1">
    <citation type="submission" date="2024-01" db="EMBL/GenBank/DDBJ databases">
        <title>Genome assemblies of Stephania.</title>
        <authorList>
            <person name="Yang L."/>
        </authorList>
    </citation>
    <scope>NUCLEOTIDE SEQUENCE [LARGE SCALE GENOMIC DNA]</scope>
    <source>
        <strain evidence="1">YNDBR</strain>
        <tissue evidence="1">Leaf</tissue>
    </source>
</reference>
<evidence type="ECO:0000313" key="1">
    <source>
        <dbReference type="EMBL" id="KAK9151743.1"/>
    </source>
</evidence>
<comment type="caution">
    <text evidence="1">The sequence shown here is derived from an EMBL/GenBank/DDBJ whole genome shotgun (WGS) entry which is preliminary data.</text>
</comment>
<protein>
    <submittedName>
        <fullName evidence="1">Uncharacterized protein</fullName>
    </submittedName>
</protein>
<dbReference type="EMBL" id="JBBNAF010000004">
    <property type="protein sequence ID" value="KAK9151743.1"/>
    <property type="molecule type" value="Genomic_DNA"/>
</dbReference>
<dbReference type="Proteomes" id="UP001420932">
    <property type="component" value="Unassembled WGS sequence"/>
</dbReference>
<dbReference type="AlphaFoldDB" id="A0AAP0KHF0"/>
<proteinExistence type="predicted"/>
<keyword evidence="2" id="KW-1185">Reference proteome</keyword>
<organism evidence="1 2">
    <name type="scientific">Stephania yunnanensis</name>
    <dbReference type="NCBI Taxonomy" id="152371"/>
    <lineage>
        <taxon>Eukaryota</taxon>
        <taxon>Viridiplantae</taxon>
        <taxon>Streptophyta</taxon>
        <taxon>Embryophyta</taxon>
        <taxon>Tracheophyta</taxon>
        <taxon>Spermatophyta</taxon>
        <taxon>Magnoliopsida</taxon>
        <taxon>Ranunculales</taxon>
        <taxon>Menispermaceae</taxon>
        <taxon>Menispermoideae</taxon>
        <taxon>Cissampelideae</taxon>
        <taxon>Stephania</taxon>
    </lineage>
</organism>
<accession>A0AAP0KHF0</accession>
<gene>
    <name evidence="1" type="ORF">Syun_010052</name>
</gene>
<evidence type="ECO:0000313" key="2">
    <source>
        <dbReference type="Proteomes" id="UP001420932"/>
    </source>
</evidence>
<sequence>MPSYTTQMRPYQEVVKENTLATPINMSVCVLSDSGPLYKQSVDFKSNGCNILRWEGHLVQGLLCSSLG</sequence>